<evidence type="ECO:0000313" key="2">
    <source>
        <dbReference type="Proteomes" id="UP000252698"/>
    </source>
</evidence>
<reference evidence="1 2" key="1">
    <citation type="journal article" date="2018" name="Front. Microbiol.">
        <title>Genome Sequencing of Streptomyces atratus SCSIOZH16 and Activation Production of Nocardamine via Metabolic Engineering.</title>
        <authorList>
            <person name="Li Y."/>
            <person name="Zhang C."/>
            <person name="Liu C."/>
            <person name="Ju J."/>
            <person name="Ma J."/>
        </authorList>
    </citation>
    <scope>NUCLEOTIDE SEQUENCE [LARGE SCALE GENOMIC DNA]</scope>
    <source>
        <strain evidence="1 2">SCSIO_ZH16</strain>
    </source>
</reference>
<dbReference type="Proteomes" id="UP000252698">
    <property type="component" value="Chromosome"/>
</dbReference>
<accession>A0A2Z5JK93</accession>
<proteinExistence type="predicted"/>
<sequence length="218" mass="24490">MALQQLPAPIRERLLIEIYQQANHMDWEFLSLTEKTNQYRRWIEDPKVGGVLLAYGPEKDARVWIKDVPMKEYARAQEGIGNYARYAVNRFQGPEEIVRAACGSGWAMKPDSVGEKPNHCYAVAGDATRYICWGRAGNFRDLVWAALNEGIDSTERPAIVITTRNGETVSSAERTRQERVAQRCGADLRYLHREMIPNPDYLGAAGGGHGPSQPTLID</sequence>
<name>A0A2Z5JK93_STRAR</name>
<dbReference type="RefSeq" id="WP_051754721.1">
    <property type="nucleotide sequence ID" value="NZ_CP027306.1"/>
</dbReference>
<gene>
    <name evidence="1" type="ORF">C5746_32090</name>
</gene>
<organism evidence="1 2">
    <name type="scientific">Streptomyces atratus</name>
    <dbReference type="NCBI Taxonomy" id="1893"/>
    <lineage>
        <taxon>Bacteria</taxon>
        <taxon>Bacillati</taxon>
        <taxon>Actinomycetota</taxon>
        <taxon>Actinomycetes</taxon>
        <taxon>Kitasatosporales</taxon>
        <taxon>Streptomycetaceae</taxon>
        <taxon>Streptomyces</taxon>
    </lineage>
</organism>
<dbReference type="AlphaFoldDB" id="A0A2Z5JK93"/>
<dbReference type="GeneID" id="95523014"/>
<dbReference type="EMBL" id="CP027306">
    <property type="protein sequence ID" value="AXE80828.1"/>
    <property type="molecule type" value="Genomic_DNA"/>
</dbReference>
<protein>
    <submittedName>
        <fullName evidence="1">Uncharacterized protein</fullName>
    </submittedName>
</protein>
<evidence type="ECO:0000313" key="1">
    <source>
        <dbReference type="EMBL" id="AXE80828.1"/>
    </source>
</evidence>
<dbReference type="KEGG" id="sata:C5746_32090"/>